<evidence type="ECO:0000313" key="3">
    <source>
        <dbReference type="Proteomes" id="UP000198510"/>
    </source>
</evidence>
<dbReference type="AlphaFoldDB" id="A0A1G9H6S4"/>
<reference evidence="2 3" key="1">
    <citation type="submission" date="2016-10" db="EMBL/GenBank/DDBJ databases">
        <authorList>
            <person name="de Groot N.N."/>
        </authorList>
    </citation>
    <scope>NUCLEOTIDE SEQUENCE [LARGE SCALE GENOMIC DNA]</scope>
    <source>
        <strain evidence="2 3">DSM 25186</strain>
    </source>
</reference>
<evidence type="ECO:0000313" key="2">
    <source>
        <dbReference type="EMBL" id="SDL08545.1"/>
    </source>
</evidence>
<organism evidence="2 3">
    <name type="scientific">Catalinimonas alkaloidigena</name>
    <dbReference type="NCBI Taxonomy" id="1075417"/>
    <lineage>
        <taxon>Bacteria</taxon>
        <taxon>Pseudomonadati</taxon>
        <taxon>Bacteroidota</taxon>
        <taxon>Cytophagia</taxon>
        <taxon>Cytophagales</taxon>
        <taxon>Catalimonadaceae</taxon>
        <taxon>Catalinimonas</taxon>
    </lineage>
</organism>
<name>A0A1G9H6S4_9BACT</name>
<proteinExistence type="predicted"/>
<accession>A0A1G9H6S4</accession>
<keyword evidence="3" id="KW-1185">Reference proteome</keyword>
<feature type="region of interest" description="Disordered" evidence="1">
    <location>
        <begin position="43"/>
        <end position="82"/>
    </location>
</feature>
<feature type="compositionally biased region" description="Basic and acidic residues" evidence="1">
    <location>
        <begin position="53"/>
        <end position="64"/>
    </location>
</feature>
<feature type="region of interest" description="Disordered" evidence="1">
    <location>
        <begin position="1"/>
        <end position="25"/>
    </location>
</feature>
<dbReference type="Proteomes" id="UP000198510">
    <property type="component" value="Unassembled WGS sequence"/>
</dbReference>
<evidence type="ECO:0000256" key="1">
    <source>
        <dbReference type="SAM" id="MobiDB-lite"/>
    </source>
</evidence>
<sequence>MGKKTGFATPTANGPCKARRRPETTTRTFDDFKKEFSALCVQPHQRKPSRLISEQRRGSHDTRHTAPGVTGKVTSRRKMPPPHERSCICASRADGCPAVRVGAPQHQTLLTRVLFSVDLPSCKSLEKGGNNASTHAGLTGHFLTPDAVGTPSPALHQVLDPLDPHALAQQITESIEF</sequence>
<protein>
    <submittedName>
        <fullName evidence="2">Uncharacterized protein</fullName>
    </submittedName>
</protein>
<dbReference type="EMBL" id="FNFO01000004">
    <property type="protein sequence ID" value="SDL08545.1"/>
    <property type="molecule type" value="Genomic_DNA"/>
</dbReference>
<gene>
    <name evidence="2" type="ORF">SAMN05421823_104335</name>
</gene>